<keyword evidence="3" id="KW-1185">Reference proteome</keyword>
<accession>A0AAN8U4Y6</accession>
<organism evidence="2 3">
    <name type="scientific">Solanum bulbocastanum</name>
    <name type="common">Wild potato</name>
    <dbReference type="NCBI Taxonomy" id="147425"/>
    <lineage>
        <taxon>Eukaryota</taxon>
        <taxon>Viridiplantae</taxon>
        <taxon>Streptophyta</taxon>
        <taxon>Embryophyta</taxon>
        <taxon>Tracheophyta</taxon>
        <taxon>Spermatophyta</taxon>
        <taxon>Magnoliopsida</taxon>
        <taxon>eudicotyledons</taxon>
        <taxon>Gunneridae</taxon>
        <taxon>Pentapetalae</taxon>
        <taxon>asterids</taxon>
        <taxon>lamiids</taxon>
        <taxon>Solanales</taxon>
        <taxon>Solanaceae</taxon>
        <taxon>Solanoideae</taxon>
        <taxon>Solaneae</taxon>
        <taxon>Solanum</taxon>
    </lineage>
</organism>
<evidence type="ECO:0000259" key="1">
    <source>
        <dbReference type="Pfam" id="PF07734"/>
    </source>
</evidence>
<name>A0AAN8U4Y6_SOLBU</name>
<dbReference type="NCBIfam" id="TIGR01640">
    <property type="entry name" value="F_box_assoc_1"/>
    <property type="match status" value="1"/>
</dbReference>
<evidence type="ECO:0000313" key="2">
    <source>
        <dbReference type="EMBL" id="KAK6803524.1"/>
    </source>
</evidence>
<comment type="caution">
    <text evidence="2">The sequence shown here is derived from an EMBL/GenBank/DDBJ whole genome shotgun (WGS) entry which is preliminary data.</text>
</comment>
<proteinExistence type="predicted"/>
<dbReference type="Pfam" id="PF07734">
    <property type="entry name" value="FBA_1"/>
    <property type="match status" value="1"/>
</dbReference>
<gene>
    <name evidence="2" type="ORF">RDI58_001308</name>
</gene>
<dbReference type="EMBL" id="JBANQN010000001">
    <property type="protein sequence ID" value="KAK6803524.1"/>
    <property type="molecule type" value="Genomic_DNA"/>
</dbReference>
<reference evidence="2 3" key="1">
    <citation type="submission" date="2024-02" db="EMBL/GenBank/DDBJ databases">
        <title>de novo genome assembly of Solanum bulbocastanum strain 11H21.</title>
        <authorList>
            <person name="Hosaka A.J."/>
        </authorList>
    </citation>
    <scope>NUCLEOTIDE SEQUENCE [LARGE SCALE GENOMIC DNA]</scope>
    <source>
        <tissue evidence="2">Young leaves</tissue>
    </source>
</reference>
<protein>
    <recommendedName>
        <fullName evidence="1">F-box associated beta-propeller type 1 domain-containing protein</fullName>
    </recommendedName>
</protein>
<dbReference type="InterPro" id="IPR017451">
    <property type="entry name" value="F-box-assoc_interact_dom"/>
</dbReference>
<dbReference type="InterPro" id="IPR006527">
    <property type="entry name" value="F-box-assoc_dom_typ1"/>
</dbReference>
<dbReference type="InterPro" id="IPR050796">
    <property type="entry name" value="SCF_F-box_component"/>
</dbReference>
<evidence type="ECO:0000313" key="3">
    <source>
        <dbReference type="Proteomes" id="UP001371456"/>
    </source>
</evidence>
<dbReference type="PANTHER" id="PTHR31672:SF13">
    <property type="entry name" value="F-BOX PROTEIN CPR30-LIKE"/>
    <property type="match status" value="1"/>
</dbReference>
<feature type="domain" description="F-box associated beta-propeller type 1" evidence="1">
    <location>
        <begin position="14"/>
        <end position="200"/>
    </location>
</feature>
<dbReference type="PANTHER" id="PTHR31672">
    <property type="entry name" value="BNACNNG10540D PROTEIN"/>
    <property type="match status" value="1"/>
</dbReference>
<dbReference type="AlphaFoldDB" id="A0AAN8U4Y6"/>
<dbReference type="Proteomes" id="UP001371456">
    <property type="component" value="Unassembled WGS sequence"/>
</dbReference>
<sequence length="226" mass="25779">MEAHFSFHEQQVKLIHISQEKWWSIVGSCNGLVLVSNDKYVLFLMNPTTLEYRKIPKSPLGLPRCSTCMSDLGYDIANNDYKVITLSDLGYDIAINDYKVITLSGYYDLSFVVVFLNRALHWYTSPSAIVAFDLSDEKFFEVPMPTNTTLDDDDSMNFYHFMALGGCLCMLVCRTNENEFDVWMMKEYGVAESWTKFSVKSNTCPCGFTPMCLMSDDDVVLDAPEI</sequence>